<reference evidence="10" key="1">
    <citation type="submission" date="2025-08" db="UniProtKB">
        <authorList>
            <consortium name="RefSeq"/>
        </authorList>
    </citation>
    <scope>IDENTIFICATION</scope>
    <source>
        <tissue evidence="10">Whole organism</tissue>
    </source>
</reference>
<dbReference type="KEGG" id="foc:113205338"/>
<evidence type="ECO:0000256" key="1">
    <source>
        <dbReference type="ARBA" id="ARBA00004496"/>
    </source>
</evidence>
<dbReference type="RefSeq" id="XP_026276707.1">
    <property type="nucleotide sequence ID" value="XM_026420922.2"/>
</dbReference>
<dbReference type="AlphaFoldDB" id="A0A6J1S6P5"/>
<dbReference type="OrthoDB" id="2942533at2759"/>
<evidence type="ECO:0000256" key="6">
    <source>
        <dbReference type="SAM" id="Coils"/>
    </source>
</evidence>
<dbReference type="InterPro" id="IPR025986">
    <property type="entry name" value="RPAP3-like_C"/>
</dbReference>
<dbReference type="CTD" id="6674"/>
<dbReference type="Pfam" id="PF00515">
    <property type="entry name" value="TPR_1"/>
    <property type="match status" value="2"/>
</dbReference>
<evidence type="ECO:0000313" key="9">
    <source>
        <dbReference type="Proteomes" id="UP000504606"/>
    </source>
</evidence>
<dbReference type="InterPro" id="IPR051982">
    <property type="entry name" value="CiliaryAsmbly_MitoImport"/>
</dbReference>
<feature type="compositionally biased region" description="Low complexity" evidence="7">
    <location>
        <begin position="147"/>
        <end position="160"/>
    </location>
</feature>
<dbReference type="GO" id="GO:0005739">
    <property type="term" value="C:mitochondrion"/>
    <property type="evidence" value="ECO:0007669"/>
    <property type="project" value="TreeGrafter"/>
</dbReference>
<dbReference type="GO" id="GO:0005829">
    <property type="term" value="C:cytosol"/>
    <property type="evidence" value="ECO:0007669"/>
    <property type="project" value="TreeGrafter"/>
</dbReference>
<evidence type="ECO:0000256" key="4">
    <source>
        <dbReference type="ARBA" id="ARBA00022803"/>
    </source>
</evidence>
<dbReference type="SMART" id="SM00028">
    <property type="entry name" value="TPR"/>
    <property type="match status" value="3"/>
</dbReference>
<keyword evidence="4 5" id="KW-0802">TPR repeat</keyword>
<feature type="region of interest" description="Disordered" evidence="7">
    <location>
        <begin position="124"/>
        <end position="162"/>
    </location>
</feature>
<dbReference type="Pfam" id="PF13877">
    <property type="entry name" value="RPAP3_C"/>
    <property type="match status" value="1"/>
</dbReference>
<protein>
    <submittedName>
        <fullName evidence="10">Sperm-associated antigen 1 isoform X1</fullName>
    </submittedName>
</protein>
<dbReference type="GO" id="GO:0006626">
    <property type="term" value="P:protein targeting to mitochondrion"/>
    <property type="evidence" value="ECO:0007669"/>
    <property type="project" value="TreeGrafter"/>
</dbReference>
<keyword evidence="6" id="KW-0175">Coiled coil</keyword>
<accession>A0A6J1S6P5</accession>
<dbReference type="Gene3D" id="1.25.40.10">
    <property type="entry name" value="Tetratricopeptide repeat domain"/>
    <property type="match status" value="1"/>
</dbReference>
<dbReference type="GeneID" id="113205338"/>
<dbReference type="PANTHER" id="PTHR45984:SF1">
    <property type="entry name" value="SPAG1 AXONEMAL DYNEIN ASSEMBLY FACTOR"/>
    <property type="match status" value="1"/>
</dbReference>
<feature type="domain" description="RNA-polymerase II-associated protein 3-like C-terminal" evidence="8">
    <location>
        <begin position="517"/>
        <end position="605"/>
    </location>
</feature>
<sequence length="634" mass="72414">MSTSDAKSKGRKQTLLQKYDMIVEYLSFEHIDKCDNIRELEKILKILRSGEEGHYPHLEKAAEEKLRKYSPNNHLLRVETLVIRTSALAHQDRELVSNDMQKWAEDMSSRDNLLRSQEISTSITEDTPAIRNSSVSKSVIEKNRMNKSSSPQPKTKSSQKCTPNDYTFWDKFDADGEVLKMDLEEERLAEKKLIERKQQEEIQRSKDKIKMEEEEAVRDRLRNMRNTAGSGDDLAFSEREFNSLQEKAKGNEYFRDRELMKALEHYTRSISFLPNVDAFNNRAQTYLKLNDHSSAMEDCKSVLSMDPKNVKAYYRRGCALFSLEKYQDALDDFEKALEMNPNDKDIQEYVKKARLKLGIPVSSKRVRMAIQSKTPSLVEETGSDCDNMYYPFFNVNPNEDIALNAIGTAKVMCRCNGTPGFMKKVRSLEDIKDHGQICLRRNTRPLKKNTSLTSEVNQKPEGQAALTNGKSVISEDNLTTDVNLVQKDVNTNSISSLKTAPNMQEALGVLEKLKTPDSFSLFWSAVKDVEDLPTIAKALRVLNPKIIVKVIGNQLKGKMLTLFIMALRAHFSLPSEWSTVQCYLLSFSRLPTFTHVTSMLDKRAKQDLELLLNDAERLGLRVSDLLQLYGLTGP</sequence>
<keyword evidence="3" id="KW-0677">Repeat</keyword>
<feature type="repeat" description="TPR" evidence="5">
    <location>
        <begin position="276"/>
        <end position="309"/>
    </location>
</feature>
<evidence type="ECO:0000256" key="5">
    <source>
        <dbReference type="PROSITE-ProRule" id="PRU00339"/>
    </source>
</evidence>
<dbReference type="InterPro" id="IPR019734">
    <property type="entry name" value="TPR_rpt"/>
</dbReference>
<evidence type="ECO:0000256" key="2">
    <source>
        <dbReference type="ARBA" id="ARBA00022490"/>
    </source>
</evidence>
<dbReference type="SUPFAM" id="SSF48452">
    <property type="entry name" value="TPR-like"/>
    <property type="match status" value="1"/>
</dbReference>
<dbReference type="InterPro" id="IPR011990">
    <property type="entry name" value="TPR-like_helical_dom_sf"/>
</dbReference>
<dbReference type="GO" id="GO:0031072">
    <property type="term" value="F:heat shock protein binding"/>
    <property type="evidence" value="ECO:0007669"/>
    <property type="project" value="TreeGrafter"/>
</dbReference>
<keyword evidence="2" id="KW-0963">Cytoplasm</keyword>
<comment type="subcellular location">
    <subcellularLocation>
        <location evidence="1">Cytoplasm</location>
    </subcellularLocation>
</comment>
<organism evidence="9 10">
    <name type="scientific">Frankliniella occidentalis</name>
    <name type="common">Western flower thrips</name>
    <name type="synonym">Euthrips occidentalis</name>
    <dbReference type="NCBI Taxonomy" id="133901"/>
    <lineage>
        <taxon>Eukaryota</taxon>
        <taxon>Metazoa</taxon>
        <taxon>Ecdysozoa</taxon>
        <taxon>Arthropoda</taxon>
        <taxon>Hexapoda</taxon>
        <taxon>Insecta</taxon>
        <taxon>Pterygota</taxon>
        <taxon>Neoptera</taxon>
        <taxon>Paraneoptera</taxon>
        <taxon>Thysanoptera</taxon>
        <taxon>Terebrantia</taxon>
        <taxon>Thripoidea</taxon>
        <taxon>Thripidae</taxon>
        <taxon>Frankliniella</taxon>
    </lineage>
</organism>
<evidence type="ECO:0000256" key="3">
    <source>
        <dbReference type="ARBA" id="ARBA00022737"/>
    </source>
</evidence>
<dbReference type="PANTHER" id="PTHR45984">
    <property type="entry name" value="RNA (RNA) POLYMERASE II ASSOCIATED PROTEIN HOMOLOG"/>
    <property type="match status" value="1"/>
</dbReference>
<name>A0A6J1S6P5_FRAOC</name>
<proteinExistence type="predicted"/>
<keyword evidence="9" id="KW-1185">Reference proteome</keyword>
<feature type="coiled-coil region" evidence="6">
    <location>
        <begin position="180"/>
        <end position="215"/>
    </location>
</feature>
<dbReference type="Proteomes" id="UP000504606">
    <property type="component" value="Unplaced"/>
</dbReference>
<feature type="repeat" description="TPR" evidence="5">
    <location>
        <begin position="310"/>
        <end position="343"/>
    </location>
</feature>
<dbReference type="PROSITE" id="PS50005">
    <property type="entry name" value="TPR"/>
    <property type="match status" value="2"/>
</dbReference>
<gene>
    <name evidence="10" type="primary">LOC113205338</name>
</gene>
<evidence type="ECO:0000313" key="10">
    <source>
        <dbReference type="RefSeq" id="XP_026276707.1"/>
    </source>
</evidence>
<evidence type="ECO:0000259" key="8">
    <source>
        <dbReference type="Pfam" id="PF13877"/>
    </source>
</evidence>
<dbReference type="PROSITE" id="PS50293">
    <property type="entry name" value="TPR_REGION"/>
    <property type="match status" value="1"/>
</dbReference>
<evidence type="ECO:0000256" key="7">
    <source>
        <dbReference type="SAM" id="MobiDB-lite"/>
    </source>
</evidence>
<feature type="compositionally biased region" description="Polar residues" evidence="7">
    <location>
        <begin position="124"/>
        <end position="137"/>
    </location>
</feature>